<evidence type="ECO:0000313" key="2">
    <source>
        <dbReference type="Proteomes" id="UP001054945"/>
    </source>
</evidence>
<keyword evidence="2" id="KW-1185">Reference proteome</keyword>
<gene>
    <name evidence="1" type="ORF">CEXT_261401</name>
</gene>
<evidence type="ECO:0000313" key="1">
    <source>
        <dbReference type="EMBL" id="GIY51247.1"/>
    </source>
</evidence>
<comment type="caution">
    <text evidence="1">The sequence shown here is derived from an EMBL/GenBank/DDBJ whole genome shotgun (WGS) entry which is preliminary data.</text>
</comment>
<dbReference type="EMBL" id="BPLR01012085">
    <property type="protein sequence ID" value="GIY51247.1"/>
    <property type="molecule type" value="Genomic_DNA"/>
</dbReference>
<organism evidence="1 2">
    <name type="scientific">Caerostris extrusa</name>
    <name type="common">Bark spider</name>
    <name type="synonym">Caerostris bankana</name>
    <dbReference type="NCBI Taxonomy" id="172846"/>
    <lineage>
        <taxon>Eukaryota</taxon>
        <taxon>Metazoa</taxon>
        <taxon>Ecdysozoa</taxon>
        <taxon>Arthropoda</taxon>
        <taxon>Chelicerata</taxon>
        <taxon>Arachnida</taxon>
        <taxon>Araneae</taxon>
        <taxon>Araneomorphae</taxon>
        <taxon>Entelegynae</taxon>
        <taxon>Araneoidea</taxon>
        <taxon>Araneidae</taxon>
        <taxon>Caerostris</taxon>
    </lineage>
</organism>
<reference evidence="1 2" key="1">
    <citation type="submission" date="2021-06" db="EMBL/GenBank/DDBJ databases">
        <title>Caerostris extrusa draft genome.</title>
        <authorList>
            <person name="Kono N."/>
            <person name="Arakawa K."/>
        </authorList>
    </citation>
    <scope>NUCLEOTIDE SEQUENCE [LARGE SCALE GENOMIC DNA]</scope>
</reference>
<dbReference type="AlphaFoldDB" id="A0AAV4U0H8"/>
<accession>A0AAV4U0H8</accession>
<dbReference type="Proteomes" id="UP001054945">
    <property type="component" value="Unassembled WGS sequence"/>
</dbReference>
<protein>
    <submittedName>
        <fullName evidence="1">Uncharacterized protein</fullName>
    </submittedName>
</protein>
<proteinExistence type="predicted"/>
<sequence>MEERVKLYLGEFLLLHLPPVIIAIPTKREQTLLFPWAPGEEEKKRTGVARVGEVRGTVWVSKGKRCKQFPPRPHQKRSTDAAGPEAFLFLGQSTSHQFHLRLLANALKWSRRWVEKVAKKTVYKKNKSKHDISTELYWQLFRNRSLKMFFPLVRHLVRF</sequence>
<name>A0AAV4U0H8_CAEEX</name>